<evidence type="ECO:0000313" key="1">
    <source>
        <dbReference type="EMBL" id="MPD02153.1"/>
    </source>
</evidence>
<gene>
    <name evidence="1" type="ORF">E2C01_097713</name>
</gene>
<accession>A0A5B7K135</accession>
<reference evidence="1 2" key="1">
    <citation type="submission" date="2019-05" db="EMBL/GenBank/DDBJ databases">
        <title>Another draft genome of Portunus trituberculatus and its Hox gene families provides insights of decapod evolution.</title>
        <authorList>
            <person name="Jeong J.-H."/>
            <person name="Song I."/>
            <person name="Kim S."/>
            <person name="Choi T."/>
            <person name="Kim D."/>
            <person name="Ryu S."/>
            <person name="Kim W."/>
        </authorList>
    </citation>
    <scope>NUCLEOTIDE SEQUENCE [LARGE SCALE GENOMIC DNA]</scope>
    <source>
        <tissue evidence="1">Muscle</tissue>
    </source>
</reference>
<dbReference type="Proteomes" id="UP000324222">
    <property type="component" value="Unassembled WGS sequence"/>
</dbReference>
<keyword evidence="2" id="KW-1185">Reference proteome</keyword>
<dbReference type="AlphaFoldDB" id="A0A5B7K135"/>
<proteinExistence type="predicted"/>
<name>A0A5B7K135_PORTR</name>
<sequence>MTASFWQTVAPVIATMTSRHQLLCGHQFTSCGTLVVTVGLVRLREWRLSAMHGDC</sequence>
<protein>
    <submittedName>
        <fullName evidence="1">Uncharacterized protein</fullName>
    </submittedName>
</protein>
<evidence type="ECO:0000313" key="2">
    <source>
        <dbReference type="Proteomes" id="UP000324222"/>
    </source>
</evidence>
<dbReference type="EMBL" id="VSRR010130144">
    <property type="protein sequence ID" value="MPD02153.1"/>
    <property type="molecule type" value="Genomic_DNA"/>
</dbReference>
<comment type="caution">
    <text evidence="1">The sequence shown here is derived from an EMBL/GenBank/DDBJ whole genome shotgun (WGS) entry which is preliminary data.</text>
</comment>
<organism evidence="1 2">
    <name type="scientific">Portunus trituberculatus</name>
    <name type="common">Swimming crab</name>
    <name type="synonym">Neptunus trituberculatus</name>
    <dbReference type="NCBI Taxonomy" id="210409"/>
    <lineage>
        <taxon>Eukaryota</taxon>
        <taxon>Metazoa</taxon>
        <taxon>Ecdysozoa</taxon>
        <taxon>Arthropoda</taxon>
        <taxon>Crustacea</taxon>
        <taxon>Multicrustacea</taxon>
        <taxon>Malacostraca</taxon>
        <taxon>Eumalacostraca</taxon>
        <taxon>Eucarida</taxon>
        <taxon>Decapoda</taxon>
        <taxon>Pleocyemata</taxon>
        <taxon>Brachyura</taxon>
        <taxon>Eubrachyura</taxon>
        <taxon>Portunoidea</taxon>
        <taxon>Portunidae</taxon>
        <taxon>Portuninae</taxon>
        <taxon>Portunus</taxon>
    </lineage>
</organism>